<dbReference type="InterPro" id="IPR000653">
    <property type="entry name" value="DegT/StrS_aminotransferase"/>
</dbReference>
<dbReference type="PIRSF" id="PIRSF000390">
    <property type="entry name" value="PLP_StrS"/>
    <property type="match status" value="1"/>
</dbReference>
<evidence type="ECO:0000256" key="2">
    <source>
        <dbReference type="ARBA" id="ARBA00022898"/>
    </source>
</evidence>
<comment type="similarity">
    <text evidence="3 4">Belongs to the DegT/DnrJ/EryC1 family.</text>
</comment>
<evidence type="ECO:0000313" key="5">
    <source>
        <dbReference type="EMBL" id="OGG13750.1"/>
    </source>
</evidence>
<dbReference type="GO" id="GO:0000271">
    <property type="term" value="P:polysaccharide biosynthetic process"/>
    <property type="evidence" value="ECO:0007669"/>
    <property type="project" value="TreeGrafter"/>
</dbReference>
<dbReference type="FunFam" id="3.40.640.10:FF:000079">
    <property type="entry name" value="LPS biosynthesis protein"/>
    <property type="match status" value="1"/>
</dbReference>
<name>A0A1F5ZMM3_9BACT</name>
<reference evidence="5 6" key="1">
    <citation type="journal article" date="2016" name="Nat. Commun.">
        <title>Thousands of microbial genomes shed light on interconnected biogeochemical processes in an aquifer system.</title>
        <authorList>
            <person name="Anantharaman K."/>
            <person name="Brown C.T."/>
            <person name="Hug L.A."/>
            <person name="Sharon I."/>
            <person name="Castelle C.J."/>
            <person name="Probst A.J."/>
            <person name="Thomas B.C."/>
            <person name="Singh A."/>
            <person name="Wilkins M.J."/>
            <person name="Karaoz U."/>
            <person name="Brodie E.L."/>
            <person name="Williams K.H."/>
            <person name="Hubbard S.S."/>
            <person name="Banfield J.F."/>
        </authorList>
    </citation>
    <scope>NUCLEOTIDE SEQUENCE [LARGE SCALE GENOMIC DNA]</scope>
</reference>
<accession>A0A1F5ZMM3</accession>
<gene>
    <name evidence="5" type="ORF">A2773_00620</name>
</gene>
<comment type="cofactor">
    <cofactor evidence="1">
        <name>pyridoxal 5'-phosphate</name>
        <dbReference type="ChEBI" id="CHEBI:597326"/>
    </cofactor>
</comment>
<proteinExistence type="inferred from homology"/>
<dbReference type="CDD" id="cd00616">
    <property type="entry name" value="AHBA_syn"/>
    <property type="match status" value="1"/>
</dbReference>
<dbReference type="EMBL" id="MFJE01000037">
    <property type="protein sequence ID" value="OGG13750.1"/>
    <property type="molecule type" value="Genomic_DNA"/>
</dbReference>
<evidence type="ECO:0000256" key="1">
    <source>
        <dbReference type="ARBA" id="ARBA00001933"/>
    </source>
</evidence>
<dbReference type="InterPro" id="IPR015424">
    <property type="entry name" value="PyrdxlP-dep_Trfase"/>
</dbReference>
<dbReference type="PANTHER" id="PTHR30244:SF34">
    <property type="entry name" value="DTDP-4-AMINO-4,6-DIDEOXYGALACTOSE TRANSAMINASE"/>
    <property type="match status" value="1"/>
</dbReference>
<dbReference type="Gene3D" id="3.90.1150.10">
    <property type="entry name" value="Aspartate Aminotransferase, domain 1"/>
    <property type="match status" value="1"/>
</dbReference>
<dbReference type="AlphaFoldDB" id="A0A1F5ZMM3"/>
<protein>
    <submittedName>
        <fullName evidence="5">Lipopolysaccharide biosynthesis protein RfbH</fullName>
    </submittedName>
</protein>
<dbReference type="GO" id="GO:0008483">
    <property type="term" value="F:transaminase activity"/>
    <property type="evidence" value="ECO:0007669"/>
    <property type="project" value="TreeGrafter"/>
</dbReference>
<keyword evidence="2 4" id="KW-0663">Pyridoxal phosphate</keyword>
<dbReference type="SUPFAM" id="SSF53383">
    <property type="entry name" value="PLP-dependent transferases"/>
    <property type="match status" value="1"/>
</dbReference>
<dbReference type="Pfam" id="PF01041">
    <property type="entry name" value="DegT_DnrJ_EryC1"/>
    <property type="match status" value="1"/>
</dbReference>
<evidence type="ECO:0000256" key="3">
    <source>
        <dbReference type="ARBA" id="ARBA00037999"/>
    </source>
</evidence>
<dbReference type="InterPro" id="IPR015422">
    <property type="entry name" value="PyrdxlP-dep_Trfase_small"/>
</dbReference>
<dbReference type="InterPro" id="IPR015421">
    <property type="entry name" value="PyrdxlP-dep_Trfase_major"/>
</dbReference>
<sequence length="432" mass="49280">MDKRIKSLILEYYKKYHSKQKFIPGVTQVKVSGRVFDEKEIEMAVEASLEFWLTEGHFSEEFCKKFAKFLGVRYATLTNSGSSANLAAFSALTSPKLGKRRIVPGDEVITVACSFPTTINPIIQFGAVSVFVDTDVATRNAVPKLIEKAVSKKTKAIMMAHTLGNPFDVKEVQKVAKKYNLWIIEDCCDALGSKYNGRYVGTFGDLATFSFYPAHQITMGEGGAVVTNNPDLYMIVNSFCEWGRDCWCRTGQDNRCGRRFGYKLGKLPYGYDHKYTYSHIGYNLKSTDIAAAIGIAQLEKLPEFIKTRRKNFVYLYKNLKKYEKFFILPAWDKETEPCWFGFMLVIKKATPFSRLEIVNFLQKNKIETRSLFSGNLLRHPAYLNIKHRVLGNLKNSDLIMKNGFWIGVYPGNTTAHLNYALSKFDEFLAKYK</sequence>
<organism evidence="5 6">
    <name type="scientific">Candidatus Gottesmanbacteria bacterium RIFCSPHIGHO2_01_FULL_39_10</name>
    <dbReference type="NCBI Taxonomy" id="1798375"/>
    <lineage>
        <taxon>Bacteria</taxon>
        <taxon>Candidatus Gottesmaniibacteriota</taxon>
    </lineage>
</organism>
<dbReference type="Gene3D" id="3.40.640.10">
    <property type="entry name" value="Type I PLP-dependent aspartate aminotransferase-like (Major domain)"/>
    <property type="match status" value="1"/>
</dbReference>
<evidence type="ECO:0000256" key="4">
    <source>
        <dbReference type="RuleBase" id="RU004508"/>
    </source>
</evidence>
<comment type="caution">
    <text evidence="5">The sequence shown here is derived from an EMBL/GenBank/DDBJ whole genome shotgun (WGS) entry which is preliminary data.</text>
</comment>
<dbReference type="Proteomes" id="UP000177383">
    <property type="component" value="Unassembled WGS sequence"/>
</dbReference>
<dbReference type="GO" id="GO:0030170">
    <property type="term" value="F:pyridoxal phosphate binding"/>
    <property type="evidence" value="ECO:0007669"/>
    <property type="project" value="TreeGrafter"/>
</dbReference>
<dbReference type="NCBIfam" id="NF011936">
    <property type="entry name" value="PRK15407.1"/>
    <property type="match status" value="1"/>
</dbReference>
<dbReference type="PANTHER" id="PTHR30244">
    <property type="entry name" value="TRANSAMINASE"/>
    <property type="match status" value="1"/>
</dbReference>
<dbReference type="STRING" id="1798375.A2773_00620"/>
<evidence type="ECO:0000313" key="6">
    <source>
        <dbReference type="Proteomes" id="UP000177383"/>
    </source>
</evidence>